<evidence type="ECO:0000313" key="1">
    <source>
        <dbReference type="Ensembl" id="ENSCINP00000029585.2"/>
    </source>
</evidence>
<dbReference type="GO" id="GO:0070492">
    <property type="term" value="F:oligosaccharide binding"/>
    <property type="evidence" value="ECO:0000318"/>
    <property type="project" value="GO_Central"/>
</dbReference>
<organism evidence="1 2">
    <name type="scientific">Ciona intestinalis</name>
    <name type="common">Transparent sea squirt</name>
    <name type="synonym">Ascidia intestinalis</name>
    <dbReference type="NCBI Taxonomy" id="7719"/>
    <lineage>
        <taxon>Eukaryota</taxon>
        <taxon>Metazoa</taxon>
        <taxon>Chordata</taxon>
        <taxon>Tunicata</taxon>
        <taxon>Ascidiacea</taxon>
        <taxon>Phlebobranchia</taxon>
        <taxon>Cionidae</taxon>
        <taxon>Ciona</taxon>
    </lineage>
</organism>
<proteinExistence type="predicted"/>
<evidence type="ECO:0000313" key="2">
    <source>
        <dbReference type="Proteomes" id="UP000008144"/>
    </source>
</evidence>
<dbReference type="GO" id="GO:0005615">
    <property type="term" value="C:extracellular space"/>
    <property type="evidence" value="ECO:0000318"/>
    <property type="project" value="GO_Central"/>
</dbReference>
<reference evidence="1" key="2">
    <citation type="journal article" date="2008" name="Genome Biol.">
        <title>Improved genome assembly and evidence-based global gene model set for the chordate Ciona intestinalis: new insight into intron and operon populations.</title>
        <authorList>
            <person name="Satou Y."/>
            <person name="Mineta K."/>
            <person name="Ogasawara M."/>
            <person name="Sasakura Y."/>
            <person name="Shoguchi E."/>
            <person name="Ueno K."/>
            <person name="Yamada L."/>
            <person name="Matsumoto J."/>
            <person name="Wasserscheid J."/>
            <person name="Dewar K."/>
            <person name="Wiley G.B."/>
            <person name="Macmil S.L."/>
            <person name="Roe B.A."/>
            <person name="Zeller R.W."/>
            <person name="Hastings K.E."/>
            <person name="Lemaire P."/>
            <person name="Lindquist E."/>
            <person name="Endo T."/>
            <person name="Hotta K."/>
            <person name="Inaba K."/>
        </authorList>
    </citation>
    <scope>NUCLEOTIDE SEQUENCE [LARGE SCALE GENOMIC DNA]</scope>
    <source>
        <strain evidence="1">wild type</strain>
    </source>
</reference>
<name>F6T172_CIOIN</name>
<dbReference type="Ensembl" id="ENSCINT00000029831.2">
    <property type="protein sequence ID" value="ENSCINP00000029585.2"/>
    <property type="gene ID" value="ENSCING00000017513.2"/>
</dbReference>
<dbReference type="GeneTree" id="ENSGT00940000172836"/>
<dbReference type="EMBL" id="EAAA01002771">
    <property type="status" value="NOT_ANNOTATED_CDS"/>
    <property type="molecule type" value="Genomic_DNA"/>
</dbReference>
<reference evidence="1" key="4">
    <citation type="submission" date="2025-09" db="UniProtKB">
        <authorList>
            <consortium name="Ensembl"/>
        </authorList>
    </citation>
    <scope>IDENTIFICATION</scope>
</reference>
<dbReference type="AlphaFoldDB" id="F6T172"/>
<reference evidence="2" key="1">
    <citation type="journal article" date="2002" name="Science">
        <title>The draft genome of Ciona intestinalis: insights into chordate and vertebrate origins.</title>
        <authorList>
            <person name="Dehal P."/>
            <person name="Satou Y."/>
            <person name="Campbell R.K."/>
            <person name="Chapman J."/>
            <person name="Degnan B."/>
            <person name="De Tomaso A."/>
            <person name="Davidson B."/>
            <person name="Di Gregorio A."/>
            <person name="Gelpke M."/>
            <person name="Goodstein D.M."/>
            <person name="Harafuji N."/>
            <person name="Hastings K.E."/>
            <person name="Ho I."/>
            <person name="Hotta K."/>
            <person name="Huang W."/>
            <person name="Kawashima T."/>
            <person name="Lemaire P."/>
            <person name="Martinez D."/>
            <person name="Meinertzhagen I.A."/>
            <person name="Necula S."/>
            <person name="Nonaka M."/>
            <person name="Putnam N."/>
            <person name="Rash S."/>
            <person name="Saiga H."/>
            <person name="Satake M."/>
            <person name="Terry A."/>
            <person name="Yamada L."/>
            <person name="Wang H.G."/>
            <person name="Awazu S."/>
            <person name="Azumi K."/>
            <person name="Boore J."/>
            <person name="Branno M."/>
            <person name="Chin-Bow S."/>
            <person name="DeSantis R."/>
            <person name="Doyle S."/>
            <person name="Francino P."/>
            <person name="Keys D.N."/>
            <person name="Haga S."/>
            <person name="Hayashi H."/>
            <person name="Hino K."/>
            <person name="Imai K.S."/>
            <person name="Inaba K."/>
            <person name="Kano S."/>
            <person name="Kobayashi K."/>
            <person name="Kobayashi M."/>
            <person name="Lee B.I."/>
            <person name="Makabe K.W."/>
            <person name="Manohar C."/>
            <person name="Matassi G."/>
            <person name="Medina M."/>
            <person name="Mochizuki Y."/>
            <person name="Mount S."/>
            <person name="Morishita T."/>
            <person name="Miura S."/>
            <person name="Nakayama A."/>
            <person name="Nishizaka S."/>
            <person name="Nomoto H."/>
            <person name="Ohta F."/>
            <person name="Oishi K."/>
            <person name="Rigoutsos I."/>
            <person name="Sano M."/>
            <person name="Sasaki A."/>
            <person name="Sasakura Y."/>
            <person name="Shoguchi E."/>
            <person name="Shin-i T."/>
            <person name="Spagnuolo A."/>
            <person name="Stainier D."/>
            <person name="Suzuki M.M."/>
            <person name="Tassy O."/>
            <person name="Takatori N."/>
            <person name="Tokuoka M."/>
            <person name="Yagi K."/>
            <person name="Yoshizaki F."/>
            <person name="Wada S."/>
            <person name="Zhang C."/>
            <person name="Hyatt P.D."/>
            <person name="Larimer F."/>
            <person name="Detter C."/>
            <person name="Doggett N."/>
            <person name="Glavina T."/>
            <person name="Hawkins T."/>
            <person name="Richardson P."/>
            <person name="Lucas S."/>
            <person name="Kohara Y."/>
            <person name="Levine M."/>
            <person name="Satoh N."/>
            <person name="Rokhsar D.S."/>
        </authorList>
    </citation>
    <scope>NUCLEOTIDE SEQUENCE [LARGE SCALE GENOMIC DNA]</scope>
</reference>
<keyword evidence="2" id="KW-1185">Reference proteome</keyword>
<sequence length="234" mass="26469">MKIHFNLHCSFSVVYETEGKCSLSKSIAFSRKSHPFIVVSALENPNLYSSGGYAIQSYRSSSDPVMLYNDRLIEGNFELQYRARCVYGRNVPSVCDVCFVVNNTKDWASSTTFTFYSQGTWQSTYLMQLNNYPKRIMFGYTMLSRTAGRLVTKVQIESTLRKMLQPFKNYTWSAPCATNHLVVPVTYTIGESTLSNFVPTPMHSATTTGFLQIRAESYAGTYYAMCPAVKYAVC</sequence>
<accession>F6T172</accession>
<dbReference type="Proteomes" id="UP000008144">
    <property type="component" value="Chromosome 8"/>
</dbReference>
<dbReference type="HOGENOM" id="CLU_103390_0_0_1"/>
<protein>
    <submittedName>
        <fullName evidence="1">Uncharacterized protein</fullName>
    </submittedName>
</protein>
<dbReference type="InParanoid" id="F6T172"/>
<reference evidence="1" key="3">
    <citation type="submission" date="2025-08" db="UniProtKB">
        <authorList>
            <consortium name="Ensembl"/>
        </authorList>
    </citation>
    <scope>IDENTIFICATION</scope>
</reference>